<dbReference type="AlphaFoldDB" id="A0AAJ5RUI3"/>
<dbReference type="PANTHER" id="PTHR30590:SF3">
    <property type="entry name" value="HYPOTHETICAL MEMBRANE SPANNING PROTEIN"/>
    <property type="match status" value="1"/>
</dbReference>
<feature type="transmembrane region" description="Helical" evidence="1">
    <location>
        <begin position="52"/>
        <end position="69"/>
    </location>
</feature>
<keyword evidence="1" id="KW-1133">Transmembrane helix</keyword>
<name>A0AAJ5RUI3_9BACI</name>
<proteinExistence type="predicted"/>
<dbReference type="Proteomes" id="UP001219585">
    <property type="component" value="Chromosome"/>
</dbReference>
<accession>A0AAJ5RUI3</accession>
<keyword evidence="1" id="KW-0472">Membrane</keyword>
<organism evidence="4 5">
    <name type="scientific">Lysinibacillus irui</name>
    <dbReference type="NCBI Taxonomy" id="2998077"/>
    <lineage>
        <taxon>Bacteria</taxon>
        <taxon>Bacillati</taxon>
        <taxon>Bacillota</taxon>
        <taxon>Bacilli</taxon>
        <taxon>Bacillales</taxon>
        <taxon>Bacillaceae</taxon>
        <taxon>Lysinibacillus</taxon>
    </lineage>
</organism>
<dbReference type="EMBL" id="CP113527">
    <property type="protein sequence ID" value="WDV08375.1"/>
    <property type="molecule type" value="Genomic_DNA"/>
</dbReference>
<feature type="domain" description="DUF418" evidence="2">
    <location>
        <begin position="259"/>
        <end position="363"/>
    </location>
</feature>
<dbReference type="InterPro" id="IPR012429">
    <property type="entry name" value="HGSNAT_cat"/>
</dbReference>
<feature type="transmembrane region" description="Helical" evidence="1">
    <location>
        <begin position="112"/>
        <end position="128"/>
    </location>
</feature>
<gene>
    <name evidence="4" type="ORF">OU989_07795</name>
</gene>
<evidence type="ECO:0000313" key="4">
    <source>
        <dbReference type="EMBL" id="WDV08375.1"/>
    </source>
</evidence>
<protein>
    <submittedName>
        <fullName evidence="4">DUF418 domain-containing protein</fullName>
    </submittedName>
</protein>
<sequence>MNKQLGHRRIEGLDFARALAMLGMFIVNFGVISGSTANGSQWLIQLQSLFEGRASALFVILAGIGTALMTRKAREAKDPILIRQSKLTLWKRALFLFVVGMVLYVVGWTGDILHYYGVYMFLAALLIATSKKTMLFTISAVIIVSQWLQIQFNYLVGWHPKYILLEYIDFWTVEGFMRNLLFNGYHPVFPWISFFLIGMIVGTLDLTNRALRKKLVTVGILLGVIIEIFSKVIIHFSTKYFLDHDSALYLFDTGPIPPNIMYVLSNSASAIVIIVGCMYFVETFKNKVIEAIIKTGQMSLTHYVGHVFIGITVLEVFDLANNPTVAFSMLYACCYFLGCVFFSVWWSTIHQRGPLEKLIRKWSN</sequence>
<feature type="transmembrane region" description="Helical" evidence="1">
    <location>
        <begin position="302"/>
        <end position="320"/>
    </location>
</feature>
<dbReference type="Pfam" id="PF07786">
    <property type="entry name" value="HGSNAT_cat"/>
    <property type="match status" value="1"/>
</dbReference>
<dbReference type="Pfam" id="PF04235">
    <property type="entry name" value="DUF418"/>
    <property type="match status" value="1"/>
</dbReference>
<feature type="transmembrane region" description="Helical" evidence="1">
    <location>
        <begin position="188"/>
        <end position="206"/>
    </location>
</feature>
<evidence type="ECO:0000313" key="5">
    <source>
        <dbReference type="Proteomes" id="UP001219585"/>
    </source>
</evidence>
<feature type="transmembrane region" description="Helical" evidence="1">
    <location>
        <begin position="89"/>
        <end position="106"/>
    </location>
</feature>
<dbReference type="KEGG" id="liu:OU989_07795"/>
<keyword evidence="1" id="KW-0812">Transmembrane</keyword>
<feature type="transmembrane region" description="Helical" evidence="1">
    <location>
        <begin position="12"/>
        <end position="32"/>
    </location>
</feature>
<feature type="transmembrane region" description="Helical" evidence="1">
    <location>
        <begin position="326"/>
        <end position="347"/>
    </location>
</feature>
<feature type="transmembrane region" description="Helical" evidence="1">
    <location>
        <begin position="135"/>
        <end position="156"/>
    </location>
</feature>
<feature type="domain" description="Heparan-alpha-glucosaminide N-acetyltransferase catalytic" evidence="3">
    <location>
        <begin position="9"/>
        <end position="208"/>
    </location>
</feature>
<feature type="transmembrane region" description="Helical" evidence="1">
    <location>
        <begin position="218"/>
        <end position="240"/>
    </location>
</feature>
<evidence type="ECO:0000256" key="1">
    <source>
        <dbReference type="SAM" id="Phobius"/>
    </source>
</evidence>
<dbReference type="PANTHER" id="PTHR30590">
    <property type="entry name" value="INNER MEMBRANE PROTEIN"/>
    <property type="match status" value="1"/>
</dbReference>
<evidence type="ECO:0000259" key="2">
    <source>
        <dbReference type="Pfam" id="PF04235"/>
    </source>
</evidence>
<dbReference type="RefSeq" id="WP_274796564.1">
    <property type="nucleotide sequence ID" value="NZ_CP113527.1"/>
</dbReference>
<reference evidence="4" key="1">
    <citation type="submission" date="2022-11" db="EMBL/GenBank/DDBJ databases">
        <title>Lysinibacillus irui.</title>
        <authorList>
            <person name="Akintayo S.O."/>
        </authorList>
    </citation>
    <scope>NUCLEOTIDE SEQUENCE</scope>
    <source>
        <strain evidence="4">IRB4-01</strain>
    </source>
</reference>
<dbReference type="InterPro" id="IPR052529">
    <property type="entry name" value="Bact_Transport_Assoc"/>
</dbReference>
<feature type="transmembrane region" description="Helical" evidence="1">
    <location>
        <begin position="260"/>
        <end position="281"/>
    </location>
</feature>
<dbReference type="InterPro" id="IPR007349">
    <property type="entry name" value="DUF418"/>
</dbReference>
<evidence type="ECO:0000259" key="3">
    <source>
        <dbReference type="Pfam" id="PF07786"/>
    </source>
</evidence>